<gene>
    <name evidence="9" type="ORF">QT711_15555</name>
</gene>
<keyword evidence="4 8" id="KW-1003">Cell membrane</keyword>
<organism evidence="9 10">
    <name type="scientific">Sporosarcina saromensis</name>
    <dbReference type="NCBI Taxonomy" id="359365"/>
    <lineage>
        <taxon>Bacteria</taxon>
        <taxon>Bacillati</taxon>
        <taxon>Bacillota</taxon>
        <taxon>Bacilli</taxon>
        <taxon>Bacillales</taxon>
        <taxon>Caryophanaceae</taxon>
        <taxon>Sporosarcina</taxon>
    </lineage>
</organism>
<keyword evidence="6 8" id="KW-1133">Transmembrane helix</keyword>
<evidence type="ECO:0000313" key="10">
    <source>
        <dbReference type="Proteomes" id="UP001282284"/>
    </source>
</evidence>
<feature type="transmembrane region" description="Helical" evidence="8">
    <location>
        <begin position="341"/>
        <end position="368"/>
    </location>
</feature>
<dbReference type="InterPro" id="IPR001463">
    <property type="entry name" value="Na/Ala_symport"/>
</dbReference>
<dbReference type="PANTHER" id="PTHR30330:SF3">
    <property type="entry name" value="TRANSCRIPTIONAL REGULATOR, LRP FAMILY"/>
    <property type="match status" value="1"/>
</dbReference>
<dbReference type="NCBIfam" id="TIGR00835">
    <property type="entry name" value="agcS"/>
    <property type="match status" value="1"/>
</dbReference>
<keyword evidence="7 8" id="KW-0472">Membrane</keyword>
<keyword evidence="10" id="KW-1185">Reference proteome</keyword>
<comment type="similarity">
    <text evidence="2 8">Belongs to the alanine or glycine:cation symporter (AGCS) (TC 2.A.25) family.</text>
</comment>
<feature type="transmembrane region" description="Helical" evidence="8">
    <location>
        <begin position="97"/>
        <end position="119"/>
    </location>
</feature>
<feature type="transmembrane region" description="Helical" evidence="8">
    <location>
        <begin position="68"/>
        <end position="91"/>
    </location>
</feature>
<accession>A0ABU4GC97</accession>
<feature type="transmembrane region" description="Helical" evidence="8">
    <location>
        <begin position="183"/>
        <end position="202"/>
    </location>
</feature>
<evidence type="ECO:0000256" key="6">
    <source>
        <dbReference type="ARBA" id="ARBA00022989"/>
    </source>
</evidence>
<comment type="caution">
    <text evidence="9">The sequence shown here is derived from an EMBL/GenBank/DDBJ whole genome shotgun (WGS) entry which is preliminary data.</text>
</comment>
<evidence type="ECO:0000313" key="9">
    <source>
        <dbReference type="EMBL" id="MDW0114613.1"/>
    </source>
</evidence>
<dbReference type="PRINTS" id="PR00175">
    <property type="entry name" value="NAALASMPORT"/>
</dbReference>
<protein>
    <submittedName>
        <fullName evidence="9">Sodium:alanine symporter family protein</fullName>
    </submittedName>
</protein>
<comment type="subcellular location">
    <subcellularLocation>
        <location evidence="1 8">Cell membrane</location>
        <topology evidence="1 8">Multi-pass membrane protein</topology>
    </subcellularLocation>
</comment>
<keyword evidence="5 8" id="KW-0812">Transmembrane</keyword>
<reference evidence="9 10" key="1">
    <citation type="submission" date="2023-06" db="EMBL/GenBank/DDBJ databases">
        <title>Sporosarcina sp. nov., isolated from Korean traditional fermented seafood 'Jeotgal'.</title>
        <authorList>
            <person name="Yang A.I."/>
            <person name="Shin N.-R."/>
        </authorList>
    </citation>
    <scope>NUCLEOTIDE SEQUENCE [LARGE SCALE GENOMIC DNA]</scope>
    <source>
        <strain evidence="9 10">KCTC13119</strain>
    </source>
</reference>
<dbReference type="Gene3D" id="1.20.1740.10">
    <property type="entry name" value="Amino acid/polyamine transporter I"/>
    <property type="match status" value="1"/>
</dbReference>
<dbReference type="Pfam" id="PF01235">
    <property type="entry name" value="Na_Ala_symp"/>
    <property type="match status" value="1"/>
</dbReference>
<dbReference type="Proteomes" id="UP001282284">
    <property type="component" value="Unassembled WGS sequence"/>
</dbReference>
<dbReference type="RefSeq" id="WP_317945777.1">
    <property type="nucleotide sequence ID" value="NZ_JAUBDI010000019.1"/>
</dbReference>
<evidence type="ECO:0000256" key="3">
    <source>
        <dbReference type="ARBA" id="ARBA00022448"/>
    </source>
</evidence>
<evidence type="ECO:0000256" key="2">
    <source>
        <dbReference type="ARBA" id="ARBA00009261"/>
    </source>
</evidence>
<feature type="transmembrane region" description="Helical" evidence="8">
    <location>
        <begin position="388"/>
        <end position="409"/>
    </location>
</feature>
<evidence type="ECO:0000256" key="5">
    <source>
        <dbReference type="ARBA" id="ARBA00022692"/>
    </source>
</evidence>
<proteinExistence type="inferred from homology"/>
<evidence type="ECO:0000256" key="4">
    <source>
        <dbReference type="ARBA" id="ARBA00022475"/>
    </source>
</evidence>
<dbReference type="EMBL" id="JAUBDI010000019">
    <property type="protein sequence ID" value="MDW0114613.1"/>
    <property type="molecule type" value="Genomic_DNA"/>
</dbReference>
<feature type="transmembrane region" description="Helical" evidence="8">
    <location>
        <begin position="238"/>
        <end position="261"/>
    </location>
</feature>
<evidence type="ECO:0000256" key="7">
    <source>
        <dbReference type="ARBA" id="ARBA00023136"/>
    </source>
</evidence>
<feature type="transmembrane region" description="Helical" evidence="8">
    <location>
        <begin position="146"/>
        <end position="163"/>
    </location>
</feature>
<evidence type="ECO:0000256" key="1">
    <source>
        <dbReference type="ARBA" id="ARBA00004651"/>
    </source>
</evidence>
<keyword evidence="3 8" id="KW-0813">Transport</keyword>
<name>A0ABU4GC97_9BACL</name>
<evidence type="ECO:0000256" key="8">
    <source>
        <dbReference type="RuleBase" id="RU363064"/>
    </source>
</evidence>
<feature type="transmembrane region" description="Helical" evidence="8">
    <location>
        <begin position="415"/>
        <end position="433"/>
    </location>
</feature>
<sequence>MDAVYNFLDKASGLIWGPPLLILLVGTGIFLTFRLGFIQLRLLPYSLKQVFSRKHSKKEDGDISQFQALMTAMAATVGVGNIVGVATAVFLGGPGAIFWMWLAGFFGMATKYGEAILAVKYRTKDANGQMAGGPMYYLEYGLKQKWLGVIFAIFGALAAFGIGNGTQSKAVADVMNSTFNVPHLITGIALVIFGALVILGGIKSIGRVTAFFVPIMALFYFIAGAIIMIMNIHLVPEAFGLIFSDAFSGEAAAGGAIGAVIRFGVARGLFSNEAGMGSAPIAAAAAKTDMPGRQALISMTQVLFDTLIICSITGVTIVMSGQWKNKDIDAGALTAEAFGSFLGGAGPIIVAIGLVFFATSTILGWSYYGEKCFQYLFPKKQAVLAYRIFFVAFIIVGPLVSLDIVWLLADVLNGLMAIPNLIGLLGLSGVIVMETKRFKKKIEEEKEAAKLAQSAAVDSSSK</sequence>
<feature type="transmembrane region" description="Helical" evidence="8">
    <location>
        <begin position="20"/>
        <end position="47"/>
    </location>
</feature>
<feature type="transmembrane region" description="Helical" evidence="8">
    <location>
        <begin position="209"/>
        <end position="232"/>
    </location>
</feature>
<keyword evidence="8" id="KW-0769">Symport</keyword>
<dbReference type="PANTHER" id="PTHR30330">
    <property type="entry name" value="AGSS FAMILY TRANSPORTER, SODIUM-ALANINE"/>
    <property type="match status" value="1"/>
</dbReference>
<feature type="transmembrane region" description="Helical" evidence="8">
    <location>
        <begin position="302"/>
        <end position="321"/>
    </location>
</feature>